<evidence type="ECO:0000256" key="2">
    <source>
        <dbReference type="ARBA" id="ARBA00005979"/>
    </source>
</evidence>
<evidence type="ECO:0000313" key="6">
    <source>
        <dbReference type="Proteomes" id="UP000293331"/>
    </source>
</evidence>
<dbReference type="CDD" id="cd02933">
    <property type="entry name" value="OYE_like_FMN"/>
    <property type="match status" value="1"/>
</dbReference>
<keyword evidence="6" id="KW-1185">Reference proteome</keyword>
<name>A0A4Q5LR40_9SPHI</name>
<organism evidence="5 6">
    <name type="scientific">Mucilaginibacter terrigena</name>
    <dbReference type="NCBI Taxonomy" id="2492395"/>
    <lineage>
        <taxon>Bacteria</taxon>
        <taxon>Pseudomonadati</taxon>
        <taxon>Bacteroidota</taxon>
        <taxon>Sphingobacteriia</taxon>
        <taxon>Sphingobacteriales</taxon>
        <taxon>Sphingobacteriaceae</taxon>
        <taxon>Mucilaginibacter</taxon>
    </lineage>
</organism>
<dbReference type="GO" id="GO:0010181">
    <property type="term" value="F:FMN binding"/>
    <property type="evidence" value="ECO:0007669"/>
    <property type="project" value="InterPro"/>
</dbReference>
<evidence type="ECO:0000256" key="1">
    <source>
        <dbReference type="ARBA" id="ARBA00001917"/>
    </source>
</evidence>
<dbReference type="SUPFAM" id="SSF51395">
    <property type="entry name" value="FMN-linked oxidoreductases"/>
    <property type="match status" value="1"/>
</dbReference>
<dbReference type="OrthoDB" id="9772736at2"/>
<evidence type="ECO:0000313" key="5">
    <source>
        <dbReference type="EMBL" id="RYU91904.1"/>
    </source>
</evidence>
<dbReference type="InterPro" id="IPR001155">
    <property type="entry name" value="OxRdtase_FMN_N"/>
</dbReference>
<dbReference type="Pfam" id="PF00724">
    <property type="entry name" value="Oxidored_FMN"/>
    <property type="match status" value="1"/>
</dbReference>
<dbReference type="PANTHER" id="PTHR22893:SF91">
    <property type="entry name" value="NADPH DEHYDROGENASE 2-RELATED"/>
    <property type="match status" value="1"/>
</dbReference>
<gene>
    <name evidence="5" type="ORF">EWM62_00220</name>
</gene>
<dbReference type="Proteomes" id="UP000293331">
    <property type="component" value="Unassembled WGS sequence"/>
</dbReference>
<comment type="cofactor">
    <cofactor evidence="1">
        <name>FMN</name>
        <dbReference type="ChEBI" id="CHEBI:58210"/>
    </cofactor>
</comment>
<evidence type="ECO:0000256" key="3">
    <source>
        <dbReference type="ARBA" id="ARBA00023002"/>
    </source>
</evidence>
<accession>A0A4Q5LR40</accession>
<comment type="caution">
    <text evidence="5">The sequence shown here is derived from an EMBL/GenBank/DDBJ whole genome shotgun (WGS) entry which is preliminary data.</text>
</comment>
<dbReference type="AlphaFoldDB" id="A0A4Q5LR40"/>
<dbReference type="PANTHER" id="PTHR22893">
    <property type="entry name" value="NADH OXIDOREDUCTASE-RELATED"/>
    <property type="match status" value="1"/>
</dbReference>
<sequence length="371" mass="40434">MKSKSIKDLFGSVALAGMQLKNRMIMAPMTRARAIGAIPNDLMALYYAQRATAGLIITEGTAPSPNGLGYARIPGIFNDEQIEGWKKVTEAVHNDDGKIFVQLMHAGRVTHSANLPAGAEIVSSSAIAASGNMWTDTQGMQAMELPRAMTKADIENTIGEFVSAAINAIKAGFDGVELHAANGYLLEQFLNPNTNVRKDEYGGTIENRSRFVLEIAQAVIKAIGKEKVGVRISPYGTFNDMQVYAEIPATYNYLVNELQQLDIAYLHMIDFAARATTEGQSLIKSIRKHFSNTLILNGGYDKARAEQALQQDEADLISFGSTFISNPDLPYKLANNIPLTPPDAQAFYTADEKGYTDYAVVNLNEILIATK</sequence>
<dbReference type="FunFam" id="3.20.20.70:FF:000059">
    <property type="entry name" value="N-ethylmaleimide reductase, FMN-linked"/>
    <property type="match status" value="1"/>
</dbReference>
<dbReference type="GO" id="GO:0005829">
    <property type="term" value="C:cytosol"/>
    <property type="evidence" value="ECO:0007669"/>
    <property type="project" value="UniProtKB-ARBA"/>
</dbReference>
<reference evidence="5 6" key="1">
    <citation type="submission" date="2019-02" db="EMBL/GenBank/DDBJ databases">
        <title>Bacterial novel species Mucilaginibacter sp. 17JY9-4 isolated from soil.</title>
        <authorList>
            <person name="Jung H.-Y."/>
        </authorList>
    </citation>
    <scope>NUCLEOTIDE SEQUENCE [LARGE SCALE GENOMIC DNA]</scope>
    <source>
        <strain evidence="5 6">17JY9-4</strain>
    </source>
</reference>
<protein>
    <submittedName>
        <fullName evidence="5">Alkene reductase</fullName>
    </submittedName>
</protein>
<evidence type="ECO:0000259" key="4">
    <source>
        <dbReference type="Pfam" id="PF00724"/>
    </source>
</evidence>
<dbReference type="EMBL" id="SEWG01000001">
    <property type="protein sequence ID" value="RYU91904.1"/>
    <property type="molecule type" value="Genomic_DNA"/>
</dbReference>
<dbReference type="InterPro" id="IPR013785">
    <property type="entry name" value="Aldolase_TIM"/>
</dbReference>
<dbReference type="GO" id="GO:0016628">
    <property type="term" value="F:oxidoreductase activity, acting on the CH-CH group of donors, NAD or NADP as acceptor"/>
    <property type="evidence" value="ECO:0007669"/>
    <property type="project" value="UniProtKB-ARBA"/>
</dbReference>
<comment type="similarity">
    <text evidence="2">Belongs to the NADH:flavin oxidoreductase/NADH oxidase family.</text>
</comment>
<keyword evidence="3" id="KW-0560">Oxidoreductase</keyword>
<proteinExistence type="inferred from homology"/>
<dbReference type="RefSeq" id="WP_129874634.1">
    <property type="nucleotide sequence ID" value="NZ_SEWG01000001.1"/>
</dbReference>
<feature type="domain" description="NADH:flavin oxidoreductase/NADH oxidase N-terminal" evidence="4">
    <location>
        <begin position="9"/>
        <end position="339"/>
    </location>
</feature>
<dbReference type="Gene3D" id="3.20.20.70">
    <property type="entry name" value="Aldolase class I"/>
    <property type="match status" value="1"/>
</dbReference>
<dbReference type="InterPro" id="IPR045247">
    <property type="entry name" value="Oye-like"/>
</dbReference>